<keyword evidence="8" id="KW-0833">Ubl conjugation pathway</keyword>
<accession>A0AAD4INL2</accession>
<dbReference type="GO" id="GO:0008270">
    <property type="term" value="F:zinc ion binding"/>
    <property type="evidence" value="ECO:0007669"/>
    <property type="project" value="UniProtKB-KW"/>
</dbReference>
<proteinExistence type="predicted"/>
<gene>
    <name evidence="11" type="ORF">C2S53_007162</name>
</gene>
<evidence type="ECO:0000256" key="6">
    <source>
        <dbReference type="ARBA" id="ARBA00022737"/>
    </source>
</evidence>
<dbReference type="EMBL" id="SDAM02029575">
    <property type="protein sequence ID" value="KAH6755905.1"/>
    <property type="molecule type" value="Genomic_DNA"/>
</dbReference>
<feature type="domain" description="RING-type" evidence="10">
    <location>
        <begin position="1"/>
        <end position="120"/>
    </location>
</feature>
<dbReference type="AlphaFoldDB" id="A0AAD4INL2"/>
<evidence type="ECO:0000256" key="2">
    <source>
        <dbReference type="ARBA" id="ARBA00001947"/>
    </source>
</evidence>
<evidence type="ECO:0000313" key="12">
    <source>
        <dbReference type="Proteomes" id="UP001190926"/>
    </source>
</evidence>
<dbReference type="PANTHER" id="PTHR11685">
    <property type="entry name" value="RBR FAMILY RING FINGER AND IBR DOMAIN-CONTAINING"/>
    <property type="match status" value="1"/>
</dbReference>
<comment type="caution">
    <text evidence="11">The sequence shown here is derived from an EMBL/GenBank/DDBJ whole genome shotgun (WGS) entry which is preliminary data.</text>
</comment>
<evidence type="ECO:0000256" key="9">
    <source>
        <dbReference type="ARBA" id="ARBA00022833"/>
    </source>
</evidence>
<dbReference type="InterPro" id="IPR002867">
    <property type="entry name" value="IBR_dom"/>
</dbReference>
<dbReference type="EC" id="2.3.2.31" evidence="3"/>
<dbReference type="SMART" id="SM00647">
    <property type="entry name" value="IBR"/>
    <property type="match status" value="1"/>
</dbReference>
<keyword evidence="6" id="KW-0677">Repeat</keyword>
<dbReference type="GO" id="GO:0016567">
    <property type="term" value="P:protein ubiquitination"/>
    <property type="evidence" value="ECO:0007669"/>
    <property type="project" value="InterPro"/>
</dbReference>
<keyword evidence="9" id="KW-0862">Zinc</keyword>
<dbReference type="Proteomes" id="UP001190926">
    <property type="component" value="Unassembled WGS sequence"/>
</dbReference>
<evidence type="ECO:0000256" key="3">
    <source>
        <dbReference type="ARBA" id="ARBA00012251"/>
    </source>
</evidence>
<keyword evidence="7" id="KW-0863">Zinc-finger</keyword>
<reference evidence="11 12" key="1">
    <citation type="journal article" date="2021" name="Nat. Commun.">
        <title>Incipient diploidization of the medicinal plant Perilla within 10,000 years.</title>
        <authorList>
            <person name="Zhang Y."/>
            <person name="Shen Q."/>
            <person name="Leng L."/>
            <person name="Zhang D."/>
            <person name="Chen S."/>
            <person name="Shi Y."/>
            <person name="Ning Z."/>
            <person name="Chen S."/>
        </authorList>
    </citation>
    <scope>NUCLEOTIDE SEQUENCE [LARGE SCALE GENOMIC DNA]</scope>
    <source>
        <strain evidence="12">cv. PC099</strain>
    </source>
</reference>
<evidence type="ECO:0000256" key="4">
    <source>
        <dbReference type="ARBA" id="ARBA00022679"/>
    </source>
</evidence>
<evidence type="ECO:0000256" key="1">
    <source>
        <dbReference type="ARBA" id="ARBA00001798"/>
    </source>
</evidence>
<name>A0AAD4INL2_PERFH</name>
<evidence type="ECO:0000256" key="8">
    <source>
        <dbReference type="ARBA" id="ARBA00022786"/>
    </source>
</evidence>
<evidence type="ECO:0000256" key="5">
    <source>
        <dbReference type="ARBA" id="ARBA00022723"/>
    </source>
</evidence>
<comment type="cofactor">
    <cofactor evidence="2">
        <name>Zn(2+)</name>
        <dbReference type="ChEBI" id="CHEBI:29105"/>
    </cofactor>
</comment>
<keyword evidence="5" id="KW-0479">Metal-binding</keyword>
<dbReference type="SUPFAM" id="SSF57850">
    <property type="entry name" value="RING/U-box"/>
    <property type="match status" value="2"/>
</dbReference>
<dbReference type="Gene3D" id="1.20.120.1750">
    <property type="match status" value="1"/>
</dbReference>
<dbReference type="GO" id="GO:0061630">
    <property type="term" value="F:ubiquitin protein ligase activity"/>
    <property type="evidence" value="ECO:0007669"/>
    <property type="project" value="UniProtKB-EC"/>
</dbReference>
<protein>
    <recommendedName>
        <fullName evidence="3">RBR-type E3 ubiquitin transferase</fullName>
        <ecNumber evidence="3">2.3.2.31</ecNumber>
    </recommendedName>
</protein>
<dbReference type="PROSITE" id="PS51873">
    <property type="entry name" value="TRIAD"/>
    <property type="match status" value="1"/>
</dbReference>
<organism evidence="11 12">
    <name type="scientific">Perilla frutescens var. hirtella</name>
    <name type="common">Perilla citriodora</name>
    <name type="synonym">Perilla setoyensis</name>
    <dbReference type="NCBI Taxonomy" id="608512"/>
    <lineage>
        <taxon>Eukaryota</taxon>
        <taxon>Viridiplantae</taxon>
        <taxon>Streptophyta</taxon>
        <taxon>Embryophyta</taxon>
        <taxon>Tracheophyta</taxon>
        <taxon>Spermatophyta</taxon>
        <taxon>Magnoliopsida</taxon>
        <taxon>eudicotyledons</taxon>
        <taxon>Gunneridae</taxon>
        <taxon>Pentapetalae</taxon>
        <taxon>asterids</taxon>
        <taxon>lamiids</taxon>
        <taxon>Lamiales</taxon>
        <taxon>Lamiaceae</taxon>
        <taxon>Nepetoideae</taxon>
        <taxon>Elsholtzieae</taxon>
        <taxon>Perilla</taxon>
    </lineage>
</organism>
<sequence>MLASEDDKEKYYAYLHVSESNDVACDCSFKFCWRCAAESHHPTKCKTVAEWMKKNNSEAENTNWILAYTKPCPKCSVVIKKNQGCNHMRCGALCKFKFCWVCLGPWKDHDGGYYECNKFKGKKDAERSRESARKCLERYTHYYGRWCSNERSRKMAADDLDHARRRCDGPIGCWGQGELATLDSVVEAWEQIVECRRVLKWSYAYGYYLSLETRNSGKMRLFEC</sequence>
<comment type="catalytic activity">
    <reaction evidence="1">
        <text>[E2 ubiquitin-conjugating enzyme]-S-ubiquitinyl-L-cysteine + [acceptor protein]-L-lysine = [E2 ubiquitin-conjugating enzyme]-L-cysteine + [acceptor protein]-N(6)-ubiquitinyl-L-lysine.</text>
        <dbReference type="EC" id="2.3.2.31"/>
    </reaction>
</comment>
<keyword evidence="4" id="KW-0808">Transferase</keyword>
<dbReference type="Pfam" id="PF22191">
    <property type="entry name" value="IBR_1"/>
    <property type="match status" value="1"/>
</dbReference>
<evidence type="ECO:0000313" key="11">
    <source>
        <dbReference type="EMBL" id="KAH6755905.1"/>
    </source>
</evidence>
<dbReference type="InterPro" id="IPR031127">
    <property type="entry name" value="E3_UB_ligase_RBR"/>
</dbReference>
<evidence type="ECO:0000259" key="10">
    <source>
        <dbReference type="PROSITE" id="PS51873"/>
    </source>
</evidence>
<dbReference type="InterPro" id="IPR044066">
    <property type="entry name" value="TRIAD_supradom"/>
</dbReference>
<keyword evidence="12" id="KW-1185">Reference proteome</keyword>
<evidence type="ECO:0000256" key="7">
    <source>
        <dbReference type="ARBA" id="ARBA00022771"/>
    </source>
</evidence>